<name>A0ABW1SUA8_9LACO</name>
<gene>
    <name evidence="2" type="ORF">ACFP1G_11610</name>
</gene>
<evidence type="ECO:0000256" key="1">
    <source>
        <dbReference type="SAM" id="Phobius"/>
    </source>
</evidence>
<dbReference type="Proteomes" id="UP001596254">
    <property type="component" value="Unassembled WGS sequence"/>
</dbReference>
<proteinExistence type="predicted"/>
<dbReference type="EMBL" id="JBHSSK010000029">
    <property type="protein sequence ID" value="MFC6208109.1"/>
    <property type="molecule type" value="Genomic_DNA"/>
</dbReference>
<sequence>MLTLLTINWNQLLPQILTLWFVGWGIRAMLIGVILGGLVWLIKRRR</sequence>
<reference evidence="3" key="1">
    <citation type="journal article" date="2019" name="Int. J. Syst. Evol. Microbiol.">
        <title>The Global Catalogue of Microorganisms (GCM) 10K type strain sequencing project: providing services to taxonomists for standard genome sequencing and annotation.</title>
        <authorList>
            <consortium name="The Broad Institute Genomics Platform"/>
            <consortium name="The Broad Institute Genome Sequencing Center for Infectious Disease"/>
            <person name="Wu L."/>
            <person name="Ma J."/>
        </authorList>
    </citation>
    <scope>NUCLEOTIDE SEQUENCE [LARGE SCALE GENOMIC DNA]</scope>
    <source>
        <strain evidence="3">CCM 8905</strain>
    </source>
</reference>
<evidence type="ECO:0000313" key="3">
    <source>
        <dbReference type="Proteomes" id="UP001596254"/>
    </source>
</evidence>
<keyword evidence="1" id="KW-0812">Transmembrane</keyword>
<keyword evidence="3" id="KW-1185">Reference proteome</keyword>
<protein>
    <submittedName>
        <fullName evidence="2">Uncharacterized protein</fullName>
    </submittedName>
</protein>
<keyword evidence="1" id="KW-1133">Transmembrane helix</keyword>
<dbReference type="RefSeq" id="WP_164508731.1">
    <property type="nucleotide sequence ID" value="NZ_JBHSSK010000029.1"/>
</dbReference>
<keyword evidence="1" id="KW-0472">Membrane</keyword>
<evidence type="ECO:0000313" key="2">
    <source>
        <dbReference type="EMBL" id="MFC6208109.1"/>
    </source>
</evidence>
<organism evidence="2 3">
    <name type="scientific">Levilactobacillus tongjiangensis</name>
    <dbReference type="NCBI Taxonomy" id="2486023"/>
    <lineage>
        <taxon>Bacteria</taxon>
        <taxon>Bacillati</taxon>
        <taxon>Bacillota</taxon>
        <taxon>Bacilli</taxon>
        <taxon>Lactobacillales</taxon>
        <taxon>Lactobacillaceae</taxon>
        <taxon>Levilactobacillus</taxon>
    </lineage>
</organism>
<comment type="caution">
    <text evidence="2">The sequence shown here is derived from an EMBL/GenBank/DDBJ whole genome shotgun (WGS) entry which is preliminary data.</text>
</comment>
<accession>A0ABW1SUA8</accession>
<feature type="transmembrane region" description="Helical" evidence="1">
    <location>
        <begin position="20"/>
        <end position="42"/>
    </location>
</feature>